<feature type="compositionally biased region" description="Polar residues" evidence="2">
    <location>
        <begin position="1"/>
        <end position="16"/>
    </location>
</feature>
<dbReference type="Pfam" id="PF11924">
    <property type="entry name" value="IAT_beta"/>
    <property type="match status" value="1"/>
</dbReference>
<dbReference type="InterPro" id="IPR024519">
    <property type="entry name" value="IAT_beta"/>
</dbReference>
<comment type="similarity">
    <text evidence="1">Belongs to the intimin/invasin family.</text>
</comment>
<evidence type="ECO:0000256" key="1">
    <source>
        <dbReference type="ARBA" id="ARBA00010116"/>
    </source>
</evidence>
<evidence type="ECO:0000256" key="2">
    <source>
        <dbReference type="SAM" id="MobiDB-lite"/>
    </source>
</evidence>
<feature type="domain" description="Inverse autotransporter beta-domain" evidence="3">
    <location>
        <begin position="2"/>
        <end position="39"/>
    </location>
</feature>
<dbReference type="AlphaFoldDB" id="W1Y0X5"/>
<organism evidence="4">
    <name type="scientific">human gut metagenome</name>
    <dbReference type="NCBI Taxonomy" id="408170"/>
    <lineage>
        <taxon>unclassified sequences</taxon>
        <taxon>metagenomes</taxon>
        <taxon>organismal metagenomes</taxon>
    </lineage>
</organism>
<evidence type="ECO:0000313" key="4">
    <source>
        <dbReference type="EMBL" id="ETJ36203.1"/>
    </source>
</evidence>
<reference evidence="4" key="1">
    <citation type="submission" date="2013-12" db="EMBL/GenBank/DDBJ databases">
        <title>A Varibaculum cambriense genome reconstructed from a premature infant gut community with otherwise low bacterial novelty that shifts toward anaerobic metabolism during the third week of life.</title>
        <authorList>
            <person name="Brown C.T."/>
            <person name="Sharon I."/>
            <person name="Thomas B.C."/>
            <person name="Castelle C.J."/>
            <person name="Morowitz M.J."/>
            <person name="Banfield J.F."/>
        </authorList>
    </citation>
    <scope>NUCLEOTIDE SEQUENCE</scope>
</reference>
<dbReference type="EMBL" id="AZMM01009523">
    <property type="protein sequence ID" value="ETJ36203.1"/>
    <property type="molecule type" value="Genomic_DNA"/>
</dbReference>
<name>W1Y0X5_9ZZZZ</name>
<dbReference type="GO" id="GO:0009279">
    <property type="term" value="C:cell outer membrane"/>
    <property type="evidence" value="ECO:0007669"/>
    <property type="project" value="TreeGrafter"/>
</dbReference>
<evidence type="ECO:0000259" key="3">
    <source>
        <dbReference type="Pfam" id="PF11924"/>
    </source>
</evidence>
<dbReference type="PANTHER" id="PTHR39576:SF2">
    <property type="entry name" value="ATTACHING AND EFFACING PROTEIN HOMOLOG-RELATED"/>
    <property type="match status" value="1"/>
</dbReference>
<comment type="caution">
    <text evidence="4">The sequence shown here is derived from an EMBL/GenBank/DDBJ whole genome shotgun (WGS) entry which is preliminary data.</text>
</comment>
<proteinExistence type="inferred from homology"/>
<dbReference type="PANTHER" id="PTHR39576">
    <property type="entry name" value="ATTACHING AND EFFACING PROTEIN HOMOLOG-RELATED-RELATED"/>
    <property type="match status" value="1"/>
</dbReference>
<feature type="non-terminal residue" evidence="4">
    <location>
        <position position="92"/>
    </location>
</feature>
<feature type="non-terminal residue" evidence="4">
    <location>
        <position position="1"/>
    </location>
</feature>
<protein>
    <submittedName>
        <fullName evidence="4">Invasin/intimin protein</fullName>
    </submittedName>
</protein>
<dbReference type="InterPro" id="IPR051715">
    <property type="entry name" value="Intimin-Invasin_domain"/>
</dbReference>
<accession>W1Y0X5</accession>
<sequence>AVDLTWQPSSSMQKQLNPDEVAGRRSLAGSRYDLIDRNNNIVLEYRKKELIRLSLLDPVKGKSGEIKPLVSSIQTKYALKGYNIEAPAPEFR</sequence>
<dbReference type="InterPro" id="IPR038177">
    <property type="entry name" value="IAT_beta_sf"/>
</dbReference>
<gene>
    <name evidence="4" type="ORF">Q604_UNBC09523G0001</name>
</gene>
<feature type="region of interest" description="Disordered" evidence="2">
    <location>
        <begin position="1"/>
        <end position="22"/>
    </location>
</feature>
<dbReference type="Gene3D" id="2.40.160.160">
    <property type="entry name" value="Inverse autotransporter, beta-domain"/>
    <property type="match status" value="1"/>
</dbReference>